<dbReference type="STRING" id="442562.Rumeso_02083"/>
<dbReference type="Pfam" id="PF04255">
    <property type="entry name" value="DUF433"/>
    <property type="match status" value="1"/>
</dbReference>
<dbReference type="Proteomes" id="UP000019666">
    <property type="component" value="Unassembled WGS sequence"/>
</dbReference>
<comment type="caution">
    <text evidence="1">The sequence shown here is derived from an EMBL/GenBank/DDBJ whole genome shotgun (WGS) entry which is preliminary data.</text>
</comment>
<dbReference type="Gene3D" id="1.10.10.10">
    <property type="entry name" value="Winged helix-like DNA-binding domain superfamily/Winged helix DNA-binding domain"/>
    <property type="match status" value="1"/>
</dbReference>
<keyword evidence="2" id="KW-1185">Reference proteome</keyword>
<sequence>MTVREAAVVADVSVRKVHQMIDEGLLPDEVVVKGSRERRLDPSACMIIRFNATAGLRLSKPMRTKVAKKMRKIDPMLVEAYRMVLDEITIDMSRAAEENRRRLGEMEAAKAMVVSDPDVRGGLPVLMGTRLGVYEVAGLIEAGSMDEALAAYPSLTPELARAAVLFAKAHPRTGRPRKAGGTPANDAHLVATRVFSADELEGGAAGNAT</sequence>
<accession>A0A017HPS7</accession>
<dbReference type="SUPFAM" id="SSF46689">
    <property type="entry name" value="Homeodomain-like"/>
    <property type="match status" value="1"/>
</dbReference>
<protein>
    <submittedName>
        <fullName evidence="1">Uncharacterized protein y4eO</fullName>
    </submittedName>
</protein>
<dbReference type="EMBL" id="AOSK01000050">
    <property type="protein sequence ID" value="EYD76325.1"/>
    <property type="molecule type" value="Genomic_DNA"/>
</dbReference>
<dbReference type="InterPro" id="IPR007367">
    <property type="entry name" value="DUF433"/>
</dbReference>
<gene>
    <name evidence="1" type="ORF">Rumeso_02083</name>
</gene>
<dbReference type="HOGENOM" id="CLU_108922_0_0_5"/>
<evidence type="ECO:0000313" key="2">
    <source>
        <dbReference type="Proteomes" id="UP000019666"/>
    </source>
</evidence>
<name>A0A017HPS7_9RHOB</name>
<dbReference type="AlphaFoldDB" id="A0A017HPS7"/>
<reference evidence="1 2" key="1">
    <citation type="submission" date="2013-02" db="EMBL/GenBank/DDBJ databases">
        <authorList>
            <person name="Fiebig A."/>
            <person name="Goeker M."/>
            <person name="Klenk H.-P.P."/>
        </authorList>
    </citation>
    <scope>NUCLEOTIDE SEQUENCE [LARGE SCALE GENOMIC DNA]</scope>
    <source>
        <strain evidence="1 2">DSM 19309</strain>
    </source>
</reference>
<proteinExistence type="predicted"/>
<evidence type="ECO:0000313" key="1">
    <source>
        <dbReference type="EMBL" id="EYD76325.1"/>
    </source>
</evidence>
<dbReference type="InterPro" id="IPR036388">
    <property type="entry name" value="WH-like_DNA-bd_sf"/>
</dbReference>
<dbReference type="InterPro" id="IPR009057">
    <property type="entry name" value="Homeodomain-like_sf"/>
</dbReference>
<organism evidence="1 2">
    <name type="scientific">Rubellimicrobium mesophilum DSM 19309</name>
    <dbReference type="NCBI Taxonomy" id="442562"/>
    <lineage>
        <taxon>Bacteria</taxon>
        <taxon>Pseudomonadati</taxon>
        <taxon>Pseudomonadota</taxon>
        <taxon>Alphaproteobacteria</taxon>
        <taxon>Rhodobacterales</taxon>
        <taxon>Roseobacteraceae</taxon>
        <taxon>Rubellimicrobium</taxon>
    </lineage>
</organism>